<evidence type="ECO:0000256" key="1">
    <source>
        <dbReference type="ARBA" id="ARBA00001794"/>
    </source>
</evidence>
<dbReference type="Proteomes" id="UP000001137">
    <property type="component" value="Chromosome"/>
</dbReference>
<dbReference type="PANTHER" id="PTHR30387">
    <property type="entry name" value="MANNONATE DEHYDRATASE"/>
    <property type="match status" value="1"/>
</dbReference>
<dbReference type="InterPro" id="IPR004628">
    <property type="entry name" value="Man_deHydtase"/>
</dbReference>
<dbReference type="Pfam" id="PF05168">
    <property type="entry name" value="HEPN"/>
    <property type="match status" value="1"/>
</dbReference>
<dbReference type="GeneID" id="5710287"/>
<evidence type="ECO:0000259" key="11">
    <source>
        <dbReference type="SMART" id="SM00748"/>
    </source>
</evidence>
<dbReference type="eggNOG" id="arCOG05324">
    <property type="taxonomic scope" value="Archaea"/>
</dbReference>
<protein>
    <recommendedName>
        <fullName evidence="7">mannonate dehydratase</fullName>
        <ecNumber evidence="7">4.2.1.8</ecNumber>
    </recommendedName>
</protein>
<dbReference type="GO" id="GO:0030145">
    <property type="term" value="F:manganese ion binding"/>
    <property type="evidence" value="ECO:0007669"/>
    <property type="project" value="TreeGrafter"/>
</dbReference>
<dbReference type="RefSeq" id="WP_012186858.1">
    <property type="nucleotide sequence ID" value="NC_009954.1"/>
</dbReference>
<comment type="cofactor">
    <cofactor evidence="3">
        <name>Fe(2+)</name>
        <dbReference type="ChEBI" id="CHEBI:29033"/>
    </cofactor>
</comment>
<evidence type="ECO:0000256" key="10">
    <source>
        <dbReference type="ARBA" id="ARBA00023239"/>
    </source>
</evidence>
<dbReference type="InterPro" id="IPR007842">
    <property type="entry name" value="HEPN_dom"/>
</dbReference>
<evidence type="ECO:0000256" key="6">
    <source>
        <dbReference type="ARBA" id="ARBA00007389"/>
    </source>
</evidence>
<proteinExistence type="inferred from homology"/>
<comment type="function">
    <text evidence="4">Catalyzes the dehydration of D-mannonate.</text>
</comment>
<evidence type="ECO:0000313" key="12">
    <source>
        <dbReference type="EMBL" id="ABW02639.1"/>
    </source>
</evidence>
<reference evidence="12 13" key="1">
    <citation type="submission" date="2007-10" db="EMBL/GenBank/DDBJ databases">
        <title>Complete sequence of Caldivirga maquilingensis IC-167.</title>
        <authorList>
            <consortium name="US DOE Joint Genome Institute"/>
            <person name="Copeland A."/>
            <person name="Lucas S."/>
            <person name="Lapidus A."/>
            <person name="Barry K."/>
            <person name="Glavina del Rio T."/>
            <person name="Dalin E."/>
            <person name="Tice H."/>
            <person name="Pitluck S."/>
            <person name="Saunders E."/>
            <person name="Brettin T."/>
            <person name="Bruce D."/>
            <person name="Detter J.C."/>
            <person name="Han C."/>
            <person name="Schmutz J."/>
            <person name="Larimer F."/>
            <person name="Land M."/>
            <person name="Hauser L."/>
            <person name="Kyrpides N."/>
            <person name="Ivanova N."/>
            <person name="Biddle J.F."/>
            <person name="Zhang Z."/>
            <person name="Fitz-Gibbon S.T."/>
            <person name="Lowe T.M."/>
            <person name="Saltikov C."/>
            <person name="House C.H."/>
            <person name="Richardson P."/>
        </authorList>
    </citation>
    <scope>NUCLEOTIDE SEQUENCE [LARGE SCALE GENOMIC DNA]</scope>
    <source>
        <strain evidence="13">ATCC 700844 / DSM 13496 / JCM 10307 / IC-167</strain>
    </source>
</reference>
<feature type="domain" description="HEPN" evidence="11">
    <location>
        <begin position="2"/>
        <end position="104"/>
    </location>
</feature>
<dbReference type="SUPFAM" id="SSF81593">
    <property type="entry name" value="Nucleotidyltransferase substrate binding subunit/domain"/>
    <property type="match status" value="1"/>
</dbReference>
<accession>A8MB10</accession>
<evidence type="ECO:0000256" key="2">
    <source>
        <dbReference type="ARBA" id="ARBA00001936"/>
    </source>
</evidence>
<dbReference type="Gene3D" id="3.20.20.150">
    <property type="entry name" value="Divalent-metal-dependent TIM barrel enzymes"/>
    <property type="match status" value="1"/>
</dbReference>
<dbReference type="STRING" id="397948.Cmaq_1821"/>
<keyword evidence="10 12" id="KW-0456">Lyase</keyword>
<keyword evidence="13" id="KW-1185">Reference proteome</keyword>
<name>A8MB10_CALMQ</name>
<dbReference type="OrthoDB" id="39900at2157"/>
<sequence length="278" mass="31782">MNTEAHVKDGLHWLSCFKAQQVAEFSLRSILRALGRPAFGHNLVAFLNELAGICPGLTTELRFCVGYLDKMYVSGFNYGDIEKAPPHRLVKEYGVTHEKLWNNLREFLEYIVPIAEQSNVKIAMHPDDPPIPEFRGIPRIMNSIESFEKLLILVRSDYNGITLCQGNFTLMTDDLPSVIKRFRDRIFFVHFRDVKGDRYNFVETLIGEGKTDLVGVMRAYVEIGYNGYVRVDHTPTLENDAELGAPGYNYLGRIYTIGYIKGLYEAVKREFSKEILNA</sequence>
<evidence type="ECO:0000256" key="5">
    <source>
        <dbReference type="ARBA" id="ARBA00004892"/>
    </source>
</evidence>
<dbReference type="GO" id="GO:0042840">
    <property type="term" value="P:D-glucuronate catabolic process"/>
    <property type="evidence" value="ECO:0007669"/>
    <property type="project" value="TreeGrafter"/>
</dbReference>
<dbReference type="GO" id="GO:0008927">
    <property type="term" value="F:mannonate dehydratase activity"/>
    <property type="evidence" value="ECO:0007669"/>
    <property type="project" value="UniProtKB-EC"/>
</dbReference>
<dbReference type="SMART" id="SM00748">
    <property type="entry name" value="HEPN"/>
    <property type="match status" value="1"/>
</dbReference>
<dbReference type="AlphaFoldDB" id="A8MB10"/>
<dbReference type="SUPFAM" id="SSF51658">
    <property type="entry name" value="Xylose isomerase-like"/>
    <property type="match status" value="1"/>
</dbReference>
<evidence type="ECO:0000256" key="8">
    <source>
        <dbReference type="ARBA" id="ARBA00023004"/>
    </source>
</evidence>
<dbReference type="EC" id="4.2.1.8" evidence="7"/>
<evidence type="ECO:0000256" key="4">
    <source>
        <dbReference type="ARBA" id="ARBA00002713"/>
    </source>
</evidence>
<keyword evidence="8" id="KW-0408">Iron</keyword>
<evidence type="ECO:0000256" key="9">
    <source>
        <dbReference type="ARBA" id="ARBA00023211"/>
    </source>
</evidence>
<dbReference type="InterPro" id="IPR036237">
    <property type="entry name" value="Xyl_isomerase-like_sf"/>
</dbReference>
<organism evidence="12 13">
    <name type="scientific">Caldivirga maquilingensis (strain ATCC 700844 / DSM 13496 / JCM 10307 / IC-167)</name>
    <dbReference type="NCBI Taxonomy" id="397948"/>
    <lineage>
        <taxon>Archaea</taxon>
        <taxon>Thermoproteota</taxon>
        <taxon>Thermoprotei</taxon>
        <taxon>Thermoproteales</taxon>
        <taxon>Thermoproteaceae</taxon>
        <taxon>Caldivirga</taxon>
    </lineage>
</organism>
<dbReference type="KEGG" id="cma:Cmaq_1821"/>
<comment type="cofactor">
    <cofactor evidence="2">
        <name>Mn(2+)</name>
        <dbReference type="ChEBI" id="CHEBI:29035"/>
    </cofactor>
</comment>
<dbReference type="EMBL" id="CP000852">
    <property type="protein sequence ID" value="ABW02639.1"/>
    <property type="molecule type" value="Genomic_DNA"/>
</dbReference>
<dbReference type="GO" id="GO:0008198">
    <property type="term" value="F:ferrous iron binding"/>
    <property type="evidence" value="ECO:0007669"/>
    <property type="project" value="TreeGrafter"/>
</dbReference>
<keyword evidence="9" id="KW-0464">Manganese</keyword>
<dbReference type="PANTHER" id="PTHR30387:SF2">
    <property type="entry name" value="MANNONATE DEHYDRATASE"/>
    <property type="match status" value="1"/>
</dbReference>
<dbReference type="Pfam" id="PF03786">
    <property type="entry name" value="UxuA"/>
    <property type="match status" value="1"/>
</dbReference>
<evidence type="ECO:0000313" key="13">
    <source>
        <dbReference type="Proteomes" id="UP000001137"/>
    </source>
</evidence>
<comment type="catalytic activity">
    <reaction evidence="1">
        <text>D-mannonate = 2-dehydro-3-deoxy-D-gluconate + H2O</text>
        <dbReference type="Rhea" id="RHEA:20097"/>
        <dbReference type="ChEBI" id="CHEBI:15377"/>
        <dbReference type="ChEBI" id="CHEBI:17767"/>
        <dbReference type="ChEBI" id="CHEBI:57990"/>
        <dbReference type="EC" id="4.2.1.8"/>
    </reaction>
</comment>
<gene>
    <name evidence="12" type="ordered locus">Cmaq_1821</name>
</gene>
<comment type="pathway">
    <text evidence="5">Carbohydrate metabolism; pentose and glucuronate interconversion.</text>
</comment>
<evidence type="ECO:0000256" key="7">
    <source>
        <dbReference type="ARBA" id="ARBA00012927"/>
    </source>
</evidence>
<comment type="similarity">
    <text evidence="6">Belongs to the mannonate dehydratase family.</text>
</comment>
<evidence type="ECO:0000256" key="3">
    <source>
        <dbReference type="ARBA" id="ARBA00001954"/>
    </source>
</evidence>
<dbReference type="HOGENOM" id="CLU_999654_0_0_2"/>